<dbReference type="Proteomes" id="UP000321947">
    <property type="component" value="Unassembled WGS sequence"/>
</dbReference>
<organism evidence="2 3">
    <name type="scientific">Cucumis melo var. makuwa</name>
    <name type="common">Oriental melon</name>
    <dbReference type="NCBI Taxonomy" id="1194695"/>
    <lineage>
        <taxon>Eukaryota</taxon>
        <taxon>Viridiplantae</taxon>
        <taxon>Streptophyta</taxon>
        <taxon>Embryophyta</taxon>
        <taxon>Tracheophyta</taxon>
        <taxon>Spermatophyta</taxon>
        <taxon>Magnoliopsida</taxon>
        <taxon>eudicotyledons</taxon>
        <taxon>Gunneridae</taxon>
        <taxon>Pentapetalae</taxon>
        <taxon>rosids</taxon>
        <taxon>fabids</taxon>
        <taxon>Cucurbitales</taxon>
        <taxon>Cucurbitaceae</taxon>
        <taxon>Benincaseae</taxon>
        <taxon>Cucumis</taxon>
    </lineage>
</organism>
<dbReference type="InterPro" id="IPR010865">
    <property type="entry name" value="DUF1499"/>
</dbReference>
<dbReference type="PANTHER" id="PTHR34801:SF2">
    <property type="entry name" value="EXPRESSED PROTEIN"/>
    <property type="match status" value="1"/>
</dbReference>
<dbReference type="EMBL" id="SSTD01003912">
    <property type="protein sequence ID" value="TYK24500.1"/>
    <property type="molecule type" value="Genomic_DNA"/>
</dbReference>
<evidence type="ECO:0008006" key="4">
    <source>
        <dbReference type="Google" id="ProtNLM"/>
    </source>
</evidence>
<sequence length="222" mass="24927">MADLRENGVAGEETTRSEKLRVVWQPAGGEAGGGESRRGRRKWSGGRGREIVLRSSELAVIGAIFNLSGKKPEYLGVQKNQPSLALCPATRNCISTSENVSDLTHYAPPWDYNPGEGRGKKDPISREVAMQELIQVIKSTKPDKFTPKIVEQKDDYLLVEYESPILGFVDDVEFWFPPGKKSIVEYRSASRIGNFDFDINRKRIKALRLELEKKGWAPVESF</sequence>
<feature type="region of interest" description="Disordered" evidence="1">
    <location>
        <begin position="1"/>
        <end position="46"/>
    </location>
</feature>
<comment type="caution">
    <text evidence="2">The sequence shown here is derived from an EMBL/GenBank/DDBJ whole genome shotgun (WGS) entry which is preliminary data.</text>
</comment>
<gene>
    <name evidence="2" type="ORF">E5676_scaffold266G00420</name>
</gene>
<proteinExistence type="predicted"/>
<evidence type="ECO:0000256" key="1">
    <source>
        <dbReference type="SAM" id="MobiDB-lite"/>
    </source>
</evidence>
<reference evidence="2 3" key="1">
    <citation type="submission" date="2019-08" db="EMBL/GenBank/DDBJ databases">
        <title>Draft genome sequences of two oriental melons (Cucumis melo L. var makuwa).</title>
        <authorList>
            <person name="Kwon S.-Y."/>
        </authorList>
    </citation>
    <scope>NUCLEOTIDE SEQUENCE [LARGE SCALE GENOMIC DNA]</scope>
    <source>
        <strain evidence="3">cv. Chang Bougi</strain>
        <tissue evidence="2">Leaf</tissue>
    </source>
</reference>
<dbReference type="Pfam" id="PF07386">
    <property type="entry name" value="DUF1499"/>
    <property type="match status" value="1"/>
</dbReference>
<dbReference type="AlphaFoldDB" id="A0A5D3DMK5"/>
<name>A0A5D3DMK5_CUCMM</name>
<accession>A0A5D3DMK5</accession>
<protein>
    <recommendedName>
        <fullName evidence="4">DUF1499 domain-containing protein</fullName>
    </recommendedName>
</protein>
<evidence type="ECO:0000313" key="3">
    <source>
        <dbReference type="Proteomes" id="UP000321947"/>
    </source>
</evidence>
<evidence type="ECO:0000313" key="2">
    <source>
        <dbReference type="EMBL" id="TYK24500.1"/>
    </source>
</evidence>
<dbReference type="PANTHER" id="PTHR34801">
    <property type="entry name" value="EXPRESSED PROTEIN"/>
    <property type="match status" value="1"/>
</dbReference>